<evidence type="ECO:0000313" key="2">
    <source>
        <dbReference type="Proteomes" id="UP000181962"/>
    </source>
</evidence>
<reference evidence="1 2" key="1">
    <citation type="submission" date="2016-11" db="EMBL/GenBank/DDBJ databases">
        <title>Complete Genome Sequence of Bradyrhizobium sp. strain J5, an isolated from soybean nodule in Hokkaido.</title>
        <authorList>
            <person name="Kanehara K."/>
        </authorList>
    </citation>
    <scope>NUCLEOTIDE SEQUENCE [LARGE SCALE GENOMIC DNA]</scope>
    <source>
        <strain evidence="1 2">J5</strain>
    </source>
</reference>
<dbReference type="EMBL" id="CP017637">
    <property type="protein sequence ID" value="APG15907.1"/>
    <property type="molecule type" value="Genomic_DNA"/>
</dbReference>
<proteinExistence type="predicted"/>
<organism evidence="1 2">
    <name type="scientific">Bradyrhizobium japonicum</name>
    <dbReference type="NCBI Taxonomy" id="375"/>
    <lineage>
        <taxon>Bacteria</taxon>
        <taxon>Pseudomonadati</taxon>
        <taxon>Pseudomonadota</taxon>
        <taxon>Alphaproteobacteria</taxon>
        <taxon>Hyphomicrobiales</taxon>
        <taxon>Nitrobacteraceae</taxon>
        <taxon>Bradyrhizobium</taxon>
    </lineage>
</organism>
<name>A0A0N0UDL9_BRAJP</name>
<evidence type="ECO:0000313" key="1">
    <source>
        <dbReference type="EMBL" id="APG15907.1"/>
    </source>
</evidence>
<dbReference type="AlphaFoldDB" id="A0A0N0UDL9"/>
<protein>
    <submittedName>
        <fullName evidence="1">Uncharacterized protein</fullName>
    </submittedName>
</protein>
<dbReference type="KEGG" id="bjp:RN69_42600"/>
<dbReference type="Proteomes" id="UP000181962">
    <property type="component" value="Chromosome"/>
</dbReference>
<gene>
    <name evidence="1" type="ORF">BKD09_47250</name>
</gene>
<sequence>MGCGRFVSFERLQQPAFDIMTGQQVRQDGFARFQAVPEAGKEYLGSGIQRRQRAVVSSTKAVRGEILWSQRLCFACFEPRQSRGREITVPAKYFDHSLADQMLAGDWRFAISQLLHVTAFKCRTGRAGSKVKP</sequence>
<accession>A0A0N0UDL9</accession>